<dbReference type="SUPFAM" id="SSF47384">
    <property type="entry name" value="Homodimeric domain of signal transducing histidine kinase"/>
    <property type="match status" value="1"/>
</dbReference>
<dbReference type="PANTHER" id="PTHR43065:SF10">
    <property type="entry name" value="PEROXIDE STRESS-ACTIVATED HISTIDINE KINASE MAK3"/>
    <property type="match status" value="1"/>
</dbReference>
<dbReference type="EC" id="2.7.13.3" evidence="2"/>
<dbReference type="EMBL" id="HF951689">
    <property type="protein sequence ID" value="CCW36144.1"/>
    <property type="molecule type" value="Genomic_DNA"/>
</dbReference>
<dbReference type="STRING" id="454171.CP488_01756"/>
<dbReference type="InterPro" id="IPR036890">
    <property type="entry name" value="HATPase_C_sf"/>
</dbReference>
<keyword evidence="8" id="KW-0902">Two-component regulatory system</keyword>
<proteinExistence type="predicted"/>
<organism evidence="10 11">
    <name type="scientific">Chthonomonas calidirosea (strain DSM 23976 / ICMP 18418 / T49)</name>
    <dbReference type="NCBI Taxonomy" id="1303518"/>
    <lineage>
        <taxon>Bacteria</taxon>
        <taxon>Bacillati</taxon>
        <taxon>Armatimonadota</taxon>
        <taxon>Chthonomonadia</taxon>
        <taxon>Chthonomonadales</taxon>
        <taxon>Chthonomonadaceae</taxon>
        <taxon>Chthonomonas</taxon>
    </lineage>
</organism>
<dbReference type="InParanoid" id="S0EZC1"/>
<accession>S0EZC1</accession>
<dbReference type="SMART" id="SM00387">
    <property type="entry name" value="HATPase_c"/>
    <property type="match status" value="1"/>
</dbReference>
<dbReference type="AlphaFoldDB" id="S0EZC1"/>
<dbReference type="GO" id="GO:0005524">
    <property type="term" value="F:ATP binding"/>
    <property type="evidence" value="ECO:0007669"/>
    <property type="project" value="UniProtKB-KW"/>
</dbReference>
<evidence type="ECO:0000256" key="8">
    <source>
        <dbReference type="ARBA" id="ARBA00023012"/>
    </source>
</evidence>
<dbReference type="Gene3D" id="3.30.565.10">
    <property type="entry name" value="Histidine kinase-like ATPase, C-terminal domain"/>
    <property type="match status" value="1"/>
</dbReference>
<evidence type="ECO:0000256" key="2">
    <source>
        <dbReference type="ARBA" id="ARBA00012438"/>
    </source>
</evidence>
<dbReference type="InterPro" id="IPR004358">
    <property type="entry name" value="Sig_transdc_His_kin-like_C"/>
</dbReference>
<dbReference type="Gene3D" id="3.30.450.20">
    <property type="entry name" value="PAS domain"/>
    <property type="match status" value="1"/>
</dbReference>
<dbReference type="InterPro" id="IPR036097">
    <property type="entry name" value="HisK_dim/P_sf"/>
</dbReference>
<evidence type="ECO:0000256" key="5">
    <source>
        <dbReference type="ARBA" id="ARBA00022741"/>
    </source>
</evidence>
<dbReference type="SUPFAM" id="SSF55785">
    <property type="entry name" value="PYP-like sensor domain (PAS domain)"/>
    <property type="match status" value="1"/>
</dbReference>
<gene>
    <name evidence="10" type="ORF">CCALI_02340</name>
</gene>
<dbReference type="HOGENOM" id="CLU_563520_0_0_0"/>
<dbReference type="InterPro" id="IPR035965">
    <property type="entry name" value="PAS-like_dom_sf"/>
</dbReference>
<protein>
    <recommendedName>
        <fullName evidence="2">histidine kinase</fullName>
        <ecNumber evidence="2">2.7.13.3</ecNumber>
    </recommendedName>
</protein>
<evidence type="ECO:0000256" key="4">
    <source>
        <dbReference type="ARBA" id="ARBA00022679"/>
    </source>
</evidence>
<keyword evidence="4" id="KW-0808">Transferase</keyword>
<keyword evidence="11" id="KW-1185">Reference proteome</keyword>
<dbReference type="InterPro" id="IPR003594">
    <property type="entry name" value="HATPase_dom"/>
</dbReference>
<sequence length="455" mass="51416">MSMAFRFISKLQYTPQLNHRFAGSFENGRSLKQNRSFRILTKSVIIVRNSLPTPAVSKEDLGSGQMAHPDEVVYEDIALHPLYRHREQALLHALLQSIDYGVLVSGLDRQDIVANRRLGELFSIPPRLVVESDPDSVRAWARSRVRHPAQFEAMIQRAYADPYFTGEDEVELRETPPRILRRFTAPVLDAQGKPIARLWTFLDISEMKRLQAQVRRRLHKTTQILQETRRRLLEAEKLRVVGTLSASVAHDIRNILSTMRMEIEQLPSESAAALIEQFHRFEVLAQRLLAMTHADRCYREPVLLNDRIRHVAPLLSAQADSCNVSLCYELEEGLPAFWGDPVQIDRLLINLCLNAFQAMASTGGTLTLRTYSKGGKLYLEVRDTGPGIASEIKKQIFMPFFTTRSGGTGLGLYNCKRIVGEHKGRITVRSRPGKGACFVVMLPAIEGENDQSFGG</sequence>
<dbReference type="Proteomes" id="UP000014227">
    <property type="component" value="Chromosome I"/>
</dbReference>
<keyword evidence="7" id="KW-0067">ATP-binding</keyword>
<keyword evidence="6 10" id="KW-0418">Kinase</keyword>
<dbReference type="PANTHER" id="PTHR43065">
    <property type="entry name" value="SENSOR HISTIDINE KINASE"/>
    <property type="match status" value="1"/>
</dbReference>
<keyword evidence="5" id="KW-0547">Nucleotide-binding</keyword>
<dbReference type="InterPro" id="IPR005467">
    <property type="entry name" value="His_kinase_dom"/>
</dbReference>
<keyword evidence="3" id="KW-0597">Phosphoprotein</keyword>
<evidence type="ECO:0000256" key="3">
    <source>
        <dbReference type="ARBA" id="ARBA00022553"/>
    </source>
</evidence>
<evidence type="ECO:0000256" key="6">
    <source>
        <dbReference type="ARBA" id="ARBA00022777"/>
    </source>
</evidence>
<dbReference type="Pfam" id="PF02518">
    <property type="entry name" value="HATPase_c"/>
    <property type="match status" value="1"/>
</dbReference>
<dbReference type="Gene3D" id="1.10.287.130">
    <property type="match status" value="1"/>
</dbReference>
<dbReference type="eggNOG" id="COG4191">
    <property type="taxonomic scope" value="Bacteria"/>
</dbReference>
<evidence type="ECO:0000313" key="11">
    <source>
        <dbReference type="Proteomes" id="UP000014227"/>
    </source>
</evidence>
<dbReference type="GO" id="GO:0000155">
    <property type="term" value="F:phosphorelay sensor kinase activity"/>
    <property type="evidence" value="ECO:0007669"/>
    <property type="project" value="InterPro"/>
</dbReference>
<comment type="catalytic activity">
    <reaction evidence="1">
        <text>ATP + protein L-histidine = ADP + protein N-phospho-L-histidine.</text>
        <dbReference type="EC" id="2.7.13.3"/>
    </reaction>
</comment>
<evidence type="ECO:0000256" key="7">
    <source>
        <dbReference type="ARBA" id="ARBA00022840"/>
    </source>
</evidence>
<dbReference type="KEGG" id="ccz:CCALI_02340"/>
<dbReference type="OrthoDB" id="9815750at2"/>
<name>S0EZC1_CHTCT</name>
<evidence type="ECO:0000259" key="9">
    <source>
        <dbReference type="PROSITE" id="PS50109"/>
    </source>
</evidence>
<dbReference type="PRINTS" id="PR00344">
    <property type="entry name" value="BCTRLSENSOR"/>
</dbReference>
<dbReference type="PROSITE" id="PS50109">
    <property type="entry name" value="HIS_KIN"/>
    <property type="match status" value="1"/>
</dbReference>
<reference evidence="11" key="1">
    <citation type="submission" date="2013-03" db="EMBL/GenBank/DDBJ databases">
        <title>Genome sequence of Chthonomonas calidirosea, the first sequenced genome from the Armatimonadetes phylum (formally candidate division OP10).</title>
        <authorList>
            <person name="Lee K.C.Y."/>
            <person name="Morgan X.C."/>
            <person name="Dunfield P.F."/>
            <person name="Tamas I."/>
            <person name="Houghton K.M."/>
            <person name="Vyssotski M."/>
            <person name="Ryan J.L.J."/>
            <person name="Lagutin K."/>
            <person name="McDonald I.R."/>
            <person name="Stott M.B."/>
        </authorList>
    </citation>
    <scope>NUCLEOTIDE SEQUENCE [LARGE SCALE GENOMIC DNA]</scope>
    <source>
        <strain evidence="11">DSM 23976 / ICMP 18418 / T49</strain>
    </source>
</reference>
<dbReference type="PATRIC" id="fig|1303518.3.peg.2430"/>
<feature type="domain" description="Histidine kinase" evidence="9">
    <location>
        <begin position="247"/>
        <end position="446"/>
    </location>
</feature>
<evidence type="ECO:0000256" key="1">
    <source>
        <dbReference type="ARBA" id="ARBA00000085"/>
    </source>
</evidence>
<evidence type="ECO:0000313" key="10">
    <source>
        <dbReference type="EMBL" id="CCW36144.1"/>
    </source>
</evidence>
<dbReference type="SUPFAM" id="SSF55874">
    <property type="entry name" value="ATPase domain of HSP90 chaperone/DNA topoisomerase II/histidine kinase"/>
    <property type="match status" value="1"/>
</dbReference>